<keyword evidence="4 7" id="KW-0187">Copper transport</keyword>
<organism evidence="8 9">
    <name type="scientific">Phtheirospermum japonicum</name>
    <dbReference type="NCBI Taxonomy" id="374723"/>
    <lineage>
        <taxon>Eukaryota</taxon>
        <taxon>Viridiplantae</taxon>
        <taxon>Streptophyta</taxon>
        <taxon>Embryophyta</taxon>
        <taxon>Tracheophyta</taxon>
        <taxon>Spermatophyta</taxon>
        <taxon>Magnoliopsida</taxon>
        <taxon>eudicotyledons</taxon>
        <taxon>Gunneridae</taxon>
        <taxon>Pentapetalae</taxon>
        <taxon>asterids</taxon>
        <taxon>lamiids</taxon>
        <taxon>Lamiales</taxon>
        <taxon>Orobanchaceae</taxon>
        <taxon>Orobanchaceae incertae sedis</taxon>
        <taxon>Phtheirospermum</taxon>
    </lineage>
</organism>
<comment type="subcellular location">
    <subcellularLocation>
        <location evidence="1 7">Membrane</location>
        <topology evidence="1 7">Multi-pass membrane protein</topology>
    </subcellularLocation>
</comment>
<evidence type="ECO:0000256" key="7">
    <source>
        <dbReference type="RuleBase" id="RU367022"/>
    </source>
</evidence>
<evidence type="ECO:0000256" key="3">
    <source>
        <dbReference type="ARBA" id="ARBA00022692"/>
    </source>
</evidence>
<dbReference type="OrthoDB" id="73901at2759"/>
<feature type="transmembrane region" description="Helical" evidence="7">
    <location>
        <begin position="52"/>
        <end position="69"/>
    </location>
</feature>
<dbReference type="GO" id="GO:0005375">
    <property type="term" value="F:copper ion transmembrane transporter activity"/>
    <property type="evidence" value="ECO:0007669"/>
    <property type="project" value="UniProtKB-UniRule"/>
</dbReference>
<dbReference type="PANTHER" id="PTHR12483:SF27">
    <property type="entry name" value="COPPER TRANSPORT PROTEIN CTR1"/>
    <property type="match status" value="1"/>
</dbReference>
<dbReference type="PANTHER" id="PTHR12483">
    <property type="entry name" value="SOLUTE CARRIER FAMILY 31 COPPER TRANSPORTERS"/>
    <property type="match status" value="1"/>
</dbReference>
<dbReference type="EMBL" id="BMAC01000217">
    <property type="protein sequence ID" value="GFP90428.1"/>
    <property type="molecule type" value="Genomic_DNA"/>
</dbReference>
<keyword evidence="3 7" id="KW-0812">Transmembrane</keyword>
<keyword evidence="6 7" id="KW-0472">Membrane</keyword>
<keyword evidence="5 7" id="KW-1133">Transmembrane helix</keyword>
<dbReference type="Pfam" id="PF04145">
    <property type="entry name" value="Ctr"/>
    <property type="match status" value="1"/>
</dbReference>
<evidence type="ECO:0000313" key="8">
    <source>
        <dbReference type="EMBL" id="GFP90428.1"/>
    </source>
</evidence>
<reference evidence="8" key="1">
    <citation type="submission" date="2020-07" db="EMBL/GenBank/DDBJ databases">
        <title>Ethylene signaling mediates host invasion by parasitic plants.</title>
        <authorList>
            <person name="Yoshida S."/>
        </authorList>
    </citation>
    <scope>NUCLEOTIDE SEQUENCE</scope>
    <source>
        <strain evidence="8">Okayama</strain>
    </source>
</reference>
<protein>
    <recommendedName>
        <fullName evidence="7">Copper transport protein</fullName>
    </recommendedName>
</protein>
<keyword evidence="7" id="KW-0186">Copper</keyword>
<name>A0A830BZJ9_9LAMI</name>
<keyword evidence="7" id="KW-0813">Transport</keyword>
<dbReference type="GO" id="GO:0005886">
    <property type="term" value="C:plasma membrane"/>
    <property type="evidence" value="ECO:0007669"/>
    <property type="project" value="TreeGrafter"/>
</dbReference>
<evidence type="ECO:0000256" key="6">
    <source>
        <dbReference type="ARBA" id="ARBA00023136"/>
    </source>
</evidence>
<evidence type="ECO:0000256" key="5">
    <source>
        <dbReference type="ARBA" id="ARBA00022989"/>
    </source>
</evidence>
<keyword evidence="9" id="KW-1185">Reference proteome</keyword>
<comment type="similarity">
    <text evidence="2 7">Belongs to the copper transporter (Ctr) (TC 1.A.56) family. SLC31A subfamily.</text>
</comment>
<feature type="transmembrane region" description="Helical" evidence="7">
    <location>
        <begin position="27"/>
        <end position="45"/>
    </location>
</feature>
<dbReference type="AlphaFoldDB" id="A0A830BZJ9"/>
<evidence type="ECO:0000256" key="4">
    <source>
        <dbReference type="ARBA" id="ARBA00022796"/>
    </source>
</evidence>
<comment type="caution">
    <text evidence="8">The sequence shown here is derived from an EMBL/GenBank/DDBJ whole genome shotgun (WGS) entry which is preliminary data.</text>
</comment>
<gene>
    <name evidence="8" type="ORF">PHJA_001186700</name>
</gene>
<evidence type="ECO:0000256" key="1">
    <source>
        <dbReference type="ARBA" id="ARBA00004141"/>
    </source>
</evidence>
<evidence type="ECO:0000256" key="2">
    <source>
        <dbReference type="ARBA" id="ARBA00006921"/>
    </source>
</evidence>
<proteinExistence type="inferred from homology"/>
<accession>A0A830BZJ9</accession>
<feature type="non-terminal residue" evidence="8">
    <location>
        <position position="1"/>
    </location>
</feature>
<sequence>PAAPPFATAAPLLFPKVDVGGWGPSRYIGAILFGINSAIGYLLMLAIVSFNGGVFVAVVVSLGFGYLVFRGGDEDLVMVDNPCA</sequence>
<dbReference type="Proteomes" id="UP000653305">
    <property type="component" value="Unassembled WGS sequence"/>
</dbReference>
<evidence type="ECO:0000313" key="9">
    <source>
        <dbReference type="Proteomes" id="UP000653305"/>
    </source>
</evidence>
<dbReference type="InterPro" id="IPR007274">
    <property type="entry name" value="Cop_transporter"/>
</dbReference>
<keyword evidence="7" id="KW-0406">Ion transport</keyword>